<dbReference type="AlphaFoldDB" id="A0A420DFK4"/>
<dbReference type="Proteomes" id="UP000284892">
    <property type="component" value="Unassembled WGS sequence"/>
</dbReference>
<reference evidence="2 3" key="1">
    <citation type="submission" date="2018-09" db="EMBL/GenBank/DDBJ databases">
        <title>Genomic Encyclopedia of Archaeal and Bacterial Type Strains, Phase II (KMG-II): from individual species to whole genera.</title>
        <authorList>
            <person name="Goeker M."/>
        </authorList>
    </citation>
    <scope>NUCLEOTIDE SEQUENCE [LARGE SCALE GENOMIC DNA]</scope>
    <source>
        <strain evidence="2 3">DSM 26283</strain>
    </source>
</reference>
<gene>
    <name evidence="2" type="ORF">BXY80_2429</name>
</gene>
<protein>
    <submittedName>
        <fullName evidence="2">Uncharacterized protein</fullName>
    </submittedName>
</protein>
<comment type="caution">
    <text evidence="2">The sequence shown here is derived from an EMBL/GenBank/DDBJ whole genome shotgun (WGS) entry which is preliminary data.</text>
</comment>
<feature type="signal peptide" evidence="1">
    <location>
        <begin position="1"/>
        <end position="23"/>
    </location>
</feature>
<accession>A0A420DFK4</accession>
<keyword evidence="1" id="KW-0732">Signal</keyword>
<evidence type="ECO:0000313" key="3">
    <source>
        <dbReference type="Proteomes" id="UP000284892"/>
    </source>
</evidence>
<name>A0A420DFK4_9FLAO</name>
<organism evidence="2 3">
    <name type="scientific">Ichthyenterobacterium magnum</name>
    <dbReference type="NCBI Taxonomy" id="1230530"/>
    <lineage>
        <taxon>Bacteria</taxon>
        <taxon>Pseudomonadati</taxon>
        <taxon>Bacteroidota</taxon>
        <taxon>Flavobacteriia</taxon>
        <taxon>Flavobacteriales</taxon>
        <taxon>Flavobacteriaceae</taxon>
        <taxon>Ichthyenterobacterium</taxon>
    </lineage>
</organism>
<dbReference type="EMBL" id="RAQJ01000005">
    <property type="protein sequence ID" value="RKE91997.1"/>
    <property type="molecule type" value="Genomic_DNA"/>
</dbReference>
<dbReference type="OrthoDB" id="1448349at2"/>
<dbReference type="RefSeq" id="WP_147376130.1">
    <property type="nucleotide sequence ID" value="NZ_RAQJ01000005.1"/>
</dbReference>
<evidence type="ECO:0000256" key="1">
    <source>
        <dbReference type="SAM" id="SignalP"/>
    </source>
</evidence>
<keyword evidence="3" id="KW-1185">Reference proteome</keyword>
<evidence type="ECO:0000313" key="2">
    <source>
        <dbReference type="EMBL" id="RKE91997.1"/>
    </source>
</evidence>
<sequence>MKKLITLCFFAITMLINVQEVNAQSPSQINQTAIEKTKTIKSAFKAQNIGLEKSKLDGIYEAYRVYLKATYNINRETQTNAEAMQKLDSDLDNTLKELLSKEQFSFYLKAFRAEAYK</sequence>
<feature type="chain" id="PRO_5019223268" evidence="1">
    <location>
        <begin position="24"/>
        <end position="117"/>
    </location>
</feature>
<proteinExistence type="predicted"/>